<proteinExistence type="predicted"/>
<dbReference type="Proteomes" id="UP000309038">
    <property type="component" value="Unassembled WGS sequence"/>
</dbReference>
<dbReference type="AlphaFoldDB" id="A0A4S4KSC3"/>
<keyword evidence="2" id="KW-1185">Reference proteome</keyword>
<evidence type="ECO:0000313" key="2">
    <source>
        <dbReference type="Proteomes" id="UP000309038"/>
    </source>
</evidence>
<organism evidence="1 2">
    <name type="scientific">Hermanssonia centrifuga</name>
    <dbReference type="NCBI Taxonomy" id="98765"/>
    <lineage>
        <taxon>Eukaryota</taxon>
        <taxon>Fungi</taxon>
        <taxon>Dikarya</taxon>
        <taxon>Basidiomycota</taxon>
        <taxon>Agaricomycotina</taxon>
        <taxon>Agaricomycetes</taxon>
        <taxon>Polyporales</taxon>
        <taxon>Meruliaceae</taxon>
        <taxon>Hermanssonia</taxon>
    </lineage>
</organism>
<evidence type="ECO:0000313" key="1">
    <source>
        <dbReference type="EMBL" id="THH01434.1"/>
    </source>
</evidence>
<accession>A0A4S4KSC3</accession>
<name>A0A4S4KSC3_9APHY</name>
<sequence length="422" mass="47840">MSRMLLPNPPLHFSDTSAIPMQNTFELRSTFLAHNVQLGLYLRDSKWKAVKEGDYSGRDVHPALVHLAQLIGGTLWKMHNKSDLLIIQEDVELQNVLRALEEPSDPSTQLLVYCLLAWYAFFIRNIEEANKYLVKGLQVILDHNLGLTMPGTETILPMEEPDEDVKEQITAMSQLLYLDKAATIVLNTPSVFDDNYDRQIKALPLVQPWLSKQSVVLMRARSVYFLQQALRLSRIRTETASKTMLRTSDYTALPPEWYSQYWDTLEEVSQHVSLLVPQMLKSTLCADPRHGVSLKVCIMIALAAMVELHRLPATYHAESRQKVVDVVMEIVGLTRGFKEEDFVLLDPILGTCWTVVATALCQERQSFVEIAQMEPDAQWGEAFTIMITCASKLGAKLPYMESALRALCGVASMSEMAQHERR</sequence>
<dbReference type="EMBL" id="SGPJ01000024">
    <property type="protein sequence ID" value="THH01434.1"/>
    <property type="molecule type" value="Genomic_DNA"/>
</dbReference>
<protein>
    <submittedName>
        <fullName evidence="1">Uncharacterized protein</fullName>
    </submittedName>
</protein>
<comment type="caution">
    <text evidence="1">The sequence shown here is derived from an EMBL/GenBank/DDBJ whole genome shotgun (WGS) entry which is preliminary data.</text>
</comment>
<gene>
    <name evidence="1" type="ORF">EW026_g1275</name>
</gene>
<reference evidence="1 2" key="1">
    <citation type="submission" date="2019-02" db="EMBL/GenBank/DDBJ databases">
        <title>Genome sequencing of the rare red list fungi Phlebia centrifuga.</title>
        <authorList>
            <person name="Buettner E."/>
            <person name="Kellner H."/>
        </authorList>
    </citation>
    <scope>NUCLEOTIDE SEQUENCE [LARGE SCALE GENOMIC DNA]</scope>
    <source>
        <strain evidence="1 2">DSM 108282</strain>
    </source>
</reference>